<organism evidence="7 8">
    <name type="scientific">Clostridium vincentii</name>
    <dbReference type="NCBI Taxonomy" id="52704"/>
    <lineage>
        <taxon>Bacteria</taxon>
        <taxon>Bacillati</taxon>
        <taxon>Bacillota</taxon>
        <taxon>Clostridia</taxon>
        <taxon>Eubacteriales</taxon>
        <taxon>Clostridiaceae</taxon>
        <taxon>Clostridium</taxon>
    </lineage>
</organism>
<dbReference type="OrthoDB" id="9806864at2"/>
<dbReference type="GO" id="GO:0003677">
    <property type="term" value="F:DNA binding"/>
    <property type="evidence" value="ECO:0007669"/>
    <property type="project" value="UniProtKB-KW"/>
</dbReference>
<protein>
    <submittedName>
        <fullName evidence="7">Organic hydroperoxide resistance transcriptional regulator</fullName>
    </submittedName>
</protein>
<name>A0A2T0BJJ6_9CLOT</name>
<dbReference type="FunFam" id="1.10.10.10:FF:000163">
    <property type="entry name" value="MarR family transcriptional regulator"/>
    <property type="match status" value="1"/>
</dbReference>
<dbReference type="Proteomes" id="UP000239471">
    <property type="component" value="Unassembled WGS sequence"/>
</dbReference>
<dbReference type="InterPro" id="IPR055166">
    <property type="entry name" value="Transc_reg_Sar_Rot_HTH"/>
</dbReference>
<evidence type="ECO:0000313" key="8">
    <source>
        <dbReference type="Proteomes" id="UP000239471"/>
    </source>
</evidence>
<keyword evidence="3" id="KW-0805">Transcription regulation</keyword>
<dbReference type="InterPro" id="IPR036390">
    <property type="entry name" value="WH_DNA-bd_sf"/>
</dbReference>
<comment type="caution">
    <text evidence="7">The sequence shown here is derived from an EMBL/GenBank/DDBJ whole genome shotgun (WGS) entry which is preliminary data.</text>
</comment>
<evidence type="ECO:0000259" key="6">
    <source>
        <dbReference type="PROSITE" id="PS50995"/>
    </source>
</evidence>
<feature type="domain" description="HTH marR-type" evidence="6">
    <location>
        <begin position="10"/>
        <end position="140"/>
    </location>
</feature>
<dbReference type="InterPro" id="IPR000835">
    <property type="entry name" value="HTH_MarR-typ"/>
</dbReference>
<dbReference type="Pfam" id="PF22381">
    <property type="entry name" value="Staph_reg_Sar_Rot"/>
    <property type="match status" value="1"/>
</dbReference>
<keyword evidence="4" id="KW-0238">DNA-binding</keyword>
<dbReference type="PANTHER" id="PTHR33164">
    <property type="entry name" value="TRANSCRIPTIONAL REGULATOR, MARR FAMILY"/>
    <property type="match status" value="1"/>
</dbReference>
<dbReference type="GO" id="GO:0006950">
    <property type="term" value="P:response to stress"/>
    <property type="evidence" value="ECO:0007669"/>
    <property type="project" value="TreeGrafter"/>
</dbReference>
<proteinExistence type="predicted"/>
<dbReference type="Gene3D" id="1.10.10.10">
    <property type="entry name" value="Winged helix-like DNA-binding domain superfamily/Winged helix DNA-binding domain"/>
    <property type="match status" value="1"/>
</dbReference>
<dbReference type="SMART" id="SM00347">
    <property type="entry name" value="HTH_MARR"/>
    <property type="match status" value="1"/>
</dbReference>
<dbReference type="PANTHER" id="PTHR33164:SF5">
    <property type="entry name" value="ORGANIC HYDROPEROXIDE RESISTANCE TRANSCRIPTIONAL REGULATOR"/>
    <property type="match status" value="1"/>
</dbReference>
<evidence type="ECO:0000256" key="1">
    <source>
        <dbReference type="ARBA" id="ARBA00004496"/>
    </source>
</evidence>
<keyword evidence="5" id="KW-0804">Transcription</keyword>
<dbReference type="InterPro" id="IPR036388">
    <property type="entry name" value="WH-like_DNA-bd_sf"/>
</dbReference>
<gene>
    <name evidence="7" type="primary">ohrR_1</name>
    <name evidence="7" type="ORF">CLVI_03520</name>
</gene>
<sequence>MSKYESIKLENQMCFSLYAASREIIKLYKPILDKYNLTYTQYIAMLVLWEREKASVKDIGKYLHLDSGTLTPLLKKLEVMELIKRYRDVNDDRVVIAEVTEKGFRLKDKILEVPEEIFCKVNFPMEKAIELKKLLDELLELQ</sequence>
<dbReference type="InterPro" id="IPR039422">
    <property type="entry name" value="MarR/SlyA-like"/>
</dbReference>
<dbReference type="AlphaFoldDB" id="A0A2T0BJJ6"/>
<dbReference type="PROSITE" id="PS50995">
    <property type="entry name" value="HTH_MARR_2"/>
    <property type="match status" value="1"/>
</dbReference>
<dbReference type="SUPFAM" id="SSF46785">
    <property type="entry name" value="Winged helix' DNA-binding domain"/>
    <property type="match status" value="1"/>
</dbReference>
<accession>A0A2T0BJJ6</accession>
<dbReference type="RefSeq" id="WP_106058397.1">
    <property type="nucleotide sequence ID" value="NZ_PVXQ01000003.1"/>
</dbReference>
<keyword evidence="2" id="KW-0963">Cytoplasm</keyword>
<evidence type="ECO:0000256" key="2">
    <source>
        <dbReference type="ARBA" id="ARBA00022490"/>
    </source>
</evidence>
<evidence type="ECO:0000313" key="7">
    <source>
        <dbReference type="EMBL" id="PRR84054.1"/>
    </source>
</evidence>
<evidence type="ECO:0000256" key="3">
    <source>
        <dbReference type="ARBA" id="ARBA00023015"/>
    </source>
</evidence>
<keyword evidence="8" id="KW-1185">Reference proteome</keyword>
<dbReference type="EMBL" id="PVXQ01000003">
    <property type="protein sequence ID" value="PRR84054.1"/>
    <property type="molecule type" value="Genomic_DNA"/>
</dbReference>
<dbReference type="GO" id="GO:0005737">
    <property type="term" value="C:cytoplasm"/>
    <property type="evidence" value="ECO:0007669"/>
    <property type="project" value="UniProtKB-SubCell"/>
</dbReference>
<evidence type="ECO:0000256" key="5">
    <source>
        <dbReference type="ARBA" id="ARBA00023163"/>
    </source>
</evidence>
<evidence type="ECO:0000256" key="4">
    <source>
        <dbReference type="ARBA" id="ARBA00023125"/>
    </source>
</evidence>
<comment type="subcellular location">
    <subcellularLocation>
        <location evidence="1">Cytoplasm</location>
    </subcellularLocation>
</comment>
<dbReference type="GO" id="GO:0003700">
    <property type="term" value="F:DNA-binding transcription factor activity"/>
    <property type="evidence" value="ECO:0007669"/>
    <property type="project" value="InterPro"/>
</dbReference>
<reference evidence="7 8" key="1">
    <citation type="submission" date="2018-03" db="EMBL/GenBank/DDBJ databases">
        <title>Genome sequence of Clostridium vincentii DSM 10228.</title>
        <authorList>
            <person name="Poehlein A."/>
            <person name="Daniel R."/>
        </authorList>
    </citation>
    <scope>NUCLEOTIDE SEQUENCE [LARGE SCALE GENOMIC DNA]</scope>
    <source>
        <strain evidence="7 8">DSM 10228</strain>
    </source>
</reference>